<keyword evidence="3" id="KW-1185">Reference proteome</keyword>
<evidence type="ECO:0000313" key="3">
    <source>
        <dbReference type="Proteomes" id="UP000192708"/>
    </source>
</evidence>
<organism evidence="2 3">
    <name type="scientific">Polynucleobacter kasalickyi</name>
    <dbReference type="NCBI Taxonomy" id="1938817"/>
    <lineage>
        <taxon>Bacteria</taxon>
        <taxon>Pseudomonadati</taxon>
        <taxon>Pseudomonadota</taxon>
        <taxon>Betaproteobacteria</taxon>
        <taxon>Burkholderiales</taxon>
        <taxon>Burkholderiaceae</taxon>
        <taxon>Polynucleobacter</taxon>
    </lineage>
</organism>
<evidence type="ECO:0000313" key="2">
    <source>
        <dbReference type="EMBL" id="SMC72960.1"/>
    </source>
</evidence>
<dbReference type="AlphaFoldDB" id="A0A1W2BJP0"/>
<name>A0A1W2BJP0_9BURK</name>
<dbReference type="Proteomes" id="UP000192708">
    <property type="component" value="Unassembled WGS sequence"/>
</dbReference>
<dbReference type="STRING" id="1938817.SAMN06296008_11377"/>
<dbReference type="Gene3D" id="3.30.1330.40">
    <property type="entry name" value="RutC-like"/>
    <property type="match status" value="1"/>
</dbReference>
<dbReference type="SUPFAM" id="SSF55298">
    <property type="entry name" value="YjgF-like"/>
    <property type="match status" value="1"/>
</dbReference>
<protein>
    <submittedName>
        <fullName evidence="2">Enamine deaminase RidA, house cleaning of reactive enamine intermediates, YjgF/YER057c/UK114 family</fullName>
    </submittedName>
</protein>
<sequence length="163" mass="17567">MKKTMINTPSPLYQHIQNLGIVLPKPSAPAASYVMSTHVGNLVYLSGHIAKKDGVPWVGKLGKDLTTEEGKVAARLIAIDLLASLEKHLGDLDSIQRIIKVSSFVNCTPEYTEHHLVTNGCSELLVEVFGDAGKHARSAVGVNQLPMGVCVEIELVAEISTDR</sequence>
<dbReference type="PANTHER" id="PTHR43760">
    <property type="entry name" value="ENDORIBONUCLEASE-RELATED"/>
    <property type="match status" value="1"/>
</dbReference>
<gene>
    <name evidence="2" type="ORF">SAMN06296008_11377</name>
</gene>
<dbReference type="EMBL" id="FWXJ01000013">
    <property type="protein sequence ID" value="SMC72960.1"/>
    <property type="molecule type" value="Genomic_DNA"/>
</dbReference>
<proteinExistence type="predicted"/>
<dbReference type="Pfam" id="PF14588">
    <property type="entry name" value="YjgF_endoribonc"/>
    <property type="match status" value="1"/>
</dbReference>
<dbReference type="PANTHER" id="PTHR43760:SF1">
    <property type="entry name" value="ENDORIBONUCLEASE L-PSP_CHORISMATE MUTASE-LIKE DOMAIN-CONTAINING PROTEIN"/>
    <property type="match status" value="1"/>
</dbReference>
<dbReference type="InterPro" id="IPR035959">
    <property type="entry name" value="RutC-like_sf"/>
</dbReference>
<dbReference type="CDD" id="cd02199">
    <property type="entry name" value="YjgF_YER057c_UK114_like_1"/>
    <property type="match status" value="1"/>
</dbReference>
<dbReference type="InterPro" id="IPR013813">
    <property type="entry name" value="Endoribo_LPSP/chorism_mut-like"/>
</dbReference>
<evidence type="ECO:0000259" key="1">
    <source>
        <dbReference type="Pfam" id="PF14588"/>
    </source>
</evidence>
<reference evidence="2 3" key="1">
    <citation type="submission" date="2017-04" db="EMBL/GenBank/DDBJ databases">
        <authorList>
            <person name="Afonso C.L."/>
            <person name="Miller P.J."/>
            <person name="Scott M.A."/>
            <person name="Spackman E."/>
            <person name="Goraichik I."/>
            <person name="Dimitrov K.M."/>
            <person name="Suarez D.L."/>
            <person name="Swayne D.E."/>
        </authorList>
    </citation>
    <scope>NUCLEOTIDE SEQUENCE [LARGE SCALE GENOMIC DNA]</scope>
    <source>
        <strain evidence="2 3">VK13</strain>
    </source>
</reference>
<feature type="domain" description="Endoribonuclease L-PSP/chorismate mutase-like" evidence="1">
    <location>
        <begin position="19"/>
        <end position="158"/>
    </location>
</feature>
<accession>A0A1W2BJP0</accession>